<comment type="similarity">
    <text evidence="2">Belongs to the AB hydrolase superfamily. FUS2 hydrolase family.</text>
</comment>
<evidence type="ECO:0000313" key="4">
    <source>
        <dbReference type="EMBL" id="PWR22353.1"/>
    </source>
</evidence>
<dbReference type="EMBL" id="QGLF01000002">
    <property type="protein sequence ID" value="PWR22353.1"/>
    <property type="molecule type" value="Genomic_DNA"/>
</dbReference>
<dbReference type="AlphaFoldDB" id="A0A317EAM8"/>
<sequence length="314" mass="32832">MGHTGMRRVTMLLLLVFVGAPLAALLAAGVASSLLGAAVRIPVAAPPADLALAPVRFTTRDGVEIAAWSAEAEAPKATVIIAPGFGSSRGDAAGGLYALMRDLLGRDYSVLALDLRNHGESGDGPRLLAGGIDEAADIVAALDWIKRRHPSRRIAVYGIDLGAAAALVAVAGDPRIEAVVSADLFARAEPFLSGVLVRRAAWPALAADLGLWGLRHLRGERREPTDMAVLAAHLPPMPWLIVQSAADPLVPLAEGQALAKAAPWAAFWVAPAPALDHPLLAGGGLHGRAHEFHREDWIEIVASFLDSTFATMFG</sequence>
<dbReference type="PANTHER" id="PTHR22946">
    <property type="entry name" value="DIENELACTONE HYDROLASE DOMAIN-CONTAINING PROTEIN-RELATED"/>
    <property type="match status" value="1"/>
</dbReference>
<dbReference type="Proteomes" id="UP000246077">
    <property type="component" value="Unassembled WGS sequence"/>
</dbReference>
<dbReference type="Pfam" id="PF00561">
    <property type="entry name" value="Abhydrolase_1"/>
    <property type="match status" value="1"/>
</dbReference>
<name>A0A317EAM8_9PROT</name>
<protein>
    <recommendedName>
        <fullName evidence="3">AB hydrolase-1 domain-containing protein</fullName>
    </recommendedName>
</protein>
<proteinExistence type="inferred from homology"/>
<evidence type="ECO:0000256" key="2">
    <source>
        <dbReference type="ARBA" id="ARBA00038115"/>
    </source>
</evidence>
<feature type="domain" description="AB hydrolase-1" evidence="3">
    <location>
        <begin position="78"/>
        <end position="184"/>
    </location>
</feature>
<evidence type="ECO:0000313" key="5">
    <source>
        <dbReference type="Proteomes" id="UP000246077"/>
    </source>
</evidence>
<keyword evidence="1" id="KW-0378">Hydrolase</keyword>
<gene>
    <name evidence="4" type="ORF">DKG75_10410</name>
</gene>
<dbReference type="Gene3D" id="3.40.50.1820">
    <property type="entry name" value="alpha/beta hydrolase"/>
    <property type="match status" value="1"/>
</dbReference>
<organism evidence="4 5">
    <name type="scientific">Zavarzinia compransoris</name>
    <dbReference type="NCBI Taxonomy" id="1264899"/>
    <lineage>
        <taxon>Bacteria</taxon>
        <taxon>Pseudomonadati</taxon>
        <taxon>Pseudomonadota</taxon>
        <taxon>Alphaproteobacteria</taxon>
        <taxon>Rhodospirillales</taxon>
        <taxon>Zavarziniaceae</taxon>
        <taxon>Zavarzinia</taxon>
    </lineage>
</organism>
<evidence type="ECO:0000256" key="1">
    <source>
        <dbReference type="ARBA" id="ARBA00022801"/>
    </source>
</evidence>
<dbReference type="OrthoDB" id="9805123at2"/>
<comment type="caution">
    <text evidence="4">The sequence shown here is derived from an EMBL/GenBank/DDBJ whole genome shotgun (WGS) entry which is preliminary data.</text>
</comment>
<accession>A0A317EAM8</accession>
<reference evidence="5" key="1">
    <citation type="submission" date="2018-05" db="EMBL/GenBank/DDBJ databases">
        <title>Zavarzinia sp. HR-AS.</title>
        <authorList>
            <person name="Lee Y."/>
            <person name="Jeon C.O."/>
        </authorList>
    </citation>
    <scope>NUCLEOTIDE SEQUENCE [LARGE SCALE GENOMIC DNA]</scope>
    <source>
        <strain evidence="5">DSM 1231</strain>
    </source>
</reference>
<evidence type="ECO:0000259" key="3">
    <source>
        <dbReference type="Pfam" id="PF00561"/>
    </source>
</evidence>
<dbReference type="GO" id="GO:0052689">
    <property type="term" value="F:carboxylic ester hydrolase activity"/>
    <property type="evidence" value="ECO:0007669"/>
    <property type="project" value="UniProtKB-ARBA"/>
</dbReference>
<dbReference type="SUPFAM" id="SSF53474">
    <property type="entry name" value="alpha/beta-Hydrolases"/>
    <property type="match status" value="1"/>
</dbReference>
<keyword evidence="5" id="KW-1185">Reference proteome</keyword>
<dbReference type="InterPro" id="IPR050261">
    <property type="entry name" value="FrsA_esterase"/>
</dbReference>
<dbReference type="PANTHER" id="PTHR22946:SF9">
    <property type="entry name" value="POLYKETIDE TRANSFERASE AF380"/>
    <property type="match status" value="1"/>
</dbReference>
<dbReference type="InterPro" id="IPR029058">
    <property type="entry name" value="AB_hydrolase_fold"/>
</dbReference>
<dbReference type="InterPro" id="IPR000073">
    <property type="entry name" value="AB_hydrolase_1"/>
</dbReference>